<feature type="compositionally biased region" description="Low complexity" evidence="1">
    <location>
        <begin position="111"/>
        <end position="134"/>
    </location>
</feature>
<protein>
    <submittedName>
        <fullName evidence="2">Uncharacterized protein</fullName>
    </submittedName>
</protein>
<reference evidence="2" key="2">
    <citation type="journal article" date="2023" name="IMA Fungus">
        <title>Comparative genomic study of the Penicillium genus elucidates a diverse pangenome and 15 lateral gene transfer events.</title>
        <authorList>
            <person name="Petersen C."/>
            <person name="Sorensen T."/>
            <person name="Nielsen M.R."/>
            <person name="Sondergaard T.E."/>
            <person name="Sorensen J.L."/>
            <person name="Fitzpatrick D.A."/>
            <person name="Frisvad J.C."/>
            <person name="Nielsen K.L."/>
        </authorList>
    </citation>
    <scope>NUCLEOTIDE SEQUENCE</scope>
    <source>
        <strain evidence="2">IBT 22155</strain>
    </source>
</reference>
<keyword evidence="3" id="KW-1185">Reference proteome</keyword>
<evidence type="ECO:0000313" key="2">
    <source>
        <dbReference type="EMBL" id="KAJ5135502.1"/>
    </source>
</evidence>
<feature type="compositionally biased region" description="Low complexity" evidence="1">
    <location>
        <begin position="64"/>
        <end position="79"/>
    </location>
</feature>
<dbReference type="OrthoDB" id="4540853at2759"/>
<dbReference type="Proteomes" id="UP001149079">
    <property type="component" value="Unassembled WGS sequence"/>
</dbReference>
<name>A0A9W9H0R9_9EURO</name>
<gene>
    <name evidence="2" type="ORF">N7515_004780</name>
</gene>
<dbReference type="AlphaFoldDB" id="A0A9W9H0R9"/>
<proteinExistence type="predicted"/>
<dbReference type="GeneID" id="81404694"/>
<sequence>MSVSEAVLDIGGRVLAAGLSYVAVSRVKSIRGLPFETSFDFERFKPTLLALFAMRQLEHVQLERQSTPVTPSTSRVSQTLPFRPSRRRPTLPATPDRVQPIRPGRGRRPATRTPSPSAGSASPEESPSARIRRR</sequence>
<evidence type="ECO:0000313" key="3">
    <source>
        <dbReference type="Proteomes" id="UP001149079"/>
    </source>
</evidence>
<dbReference type="RefSeq" id="XP_056522474.1">
    <property type="nucleotide sequence ID" value="XM_056665524.1"/>
</dbReference>
<feature type="region of interest" description="Disordered" evidence="1">
    <location>
        <begin position="63"/>
        <end position="134"/>
    </location>
</feature>
<reference evidence="2" key="1">
    <citation type="submission" date="2022-11" db="EMBL/GenBank/DDBJ databases">
        <authorList>
            <person name="Petersen C."/>
        </authorList>
    </citation>
    <scope>NUCLEOTIDE SEQUENCE</scope>
    <source>
        <strain evidence="2">IBT 22155</strain>
    </source>
</reference>
<accession>A0A9W9H0R9</accession>
<dbReference type="EMBL" id="JAPQKL010000004">
    <property type="protein sequence ID" value="KAJ5135502.1"/>
    <property type="molecule type" value="Genomic_DNA"/>
</dbReference>
<comment type="caution">
    <text evidence="2">The sequence shown here is derived from an EMBL/GenBank/DDBJ whole genome shotgun (WGS) entry which is preliminary data.</text>
</comment>
<organism evidence="2 3">
    <name type="scientific">Penicillium bovifimosum</name>
    <dbReference type="NCBI Taxonomy" id="126998"/>
    <lineage>
        <taxon>Eukaryota</taxon>
        <taxon>Fungi</taxon>
        <taxon>Dikarya</taxon>
        <taxon>Ascomycota</taxon>
        <taxon>Pezizomycotina</taxon>
        <taxon>Eurotiomycetes</taxon>
        <taxon>Eurotiomycetidae</taxon>
        <taxon>Eurotiales</taxon>
        <taxon>Aspergillaceae</taxon>
        <taxon>Penicillium</taxon>
    </lineage>
</organism>
<evidence type="ECO:0000256" key="1">
    <source>
        <dbReference type="SAM" id="MobiDB-lite"/>
    </source>
</evidence>